<dbReference type="GO" id="GO:0006974">
    <property type="term" value="P:DNA damage response"/>
    <property type="evidence" value="ECO:0007669"/>
    <property type="project" value="InterPro"/>
</dbReference>
<organism evidence="1 2">
    <name type="scientific">Dioscorea cayennensis subsp. rotundata</name>
    <name type="common">White Guinea yam</name>
    <name type="synonym">Dioscorea rotundata</name>
    <dbReference type="NCBI Taxonomy" id="55577"/>
    <lineage>
        <taxon>Eukaryota</taxon>
        <taxon>Viridiplantae</taxon>
        <taxon>Streptophyta</taxon>
        <taxon>Embryophyta</taxon>
        <taxon>Tracheophyta</taxon>
        <taxon>Spermatophyta</taxon>
        <taxon>Magnoliopsida</taxon>
        <taxon>Liliopsida</taxon>
        <taxon>Dioscoreales</taxon>
        <taxon>Dioscoreaceae</taxon>
        <taxon>Dioscorea</taxon>
    </lineage>
</organism>
<protein>
    <submittedName>
        <fullName evidence="2">Serine/threonine-protein kinase ATM-like</fullName>
    </submittedName>
</protein>
<proteinExistence type="predicted"/>
<dbReference type="AlphaFoldDB" id="A0AB40CT80"/>
<reference evidence="2" key="1">
    <citation type="submission" date="2025-08" db="UniProtKB">
        <authorList>
            <consortium name="RefSeq"/>
        </authorList>
    </citation>
    <scope>IDENTIFICATION</scope>
</reference>
<dbReference type="InterPro" id="IPR038980">
    <property type="entry name" value="ATM_plant"/>
</dbReference>
<dbReference type="PANTHER" id="PTHR37079">
    <property type="entry name" value="SERINE/THREONINE-PROTEIN KINASE ATM"/>
    <property type="match status" value="1"/>
</dbReference>
<evidence type="ECO:0000313" key="1">
    <source>
        <dbReference type="Proteomes" id="UP001515500"/>
    </source>
</evidence>
<evidence type="ECO:0000313" key="2">
    <source>
        <dbReference type="RefSeq" id="XP_039143209.1"/>
    </source>
</evidence>
<name>A0AB40CT80_DIOCR</name>
<dbReference type="Proteomes" id="UP001515500">
    <property type="component" value="Chromosome 17"/>
</dbReference>
<keyword evidence="1" id="KW-1185">Reference proteome</keyword>
<gene>
    <name evidence="2" type="primary">LOC120280431</name>
</gene>
<sequence length="251" mass="27638">MTSIIEKYNEIHCNSCLGLSSILDAVGLSLSSLQGFLSGPLFPYCRDTNHKLLGGFLQTIEKLLLALAKLFPDLSRIDMTDLSLCTLPSPENHNPVGEPSAQIIDMELDATDDSKDAEALAVRSSDTSVISLSPQQLRIEIVKACSYFFPVLPIFTWEVLLDLMRKENDAEVLQPILFNLCKHFPQSTGSLSKLVNVINKMMDTSSSLSCHYASMLSSSCALLESLVLSSSHDKKCGEEVVNNDEVWFVCL</sequence>
<dbReference type="GeneID" id="120280431"/>
<dbReference type="GO" id="GO:0004674">
    <property type="term" value="F:protein serine/threonine kinase activity"/>
    <property type="evidence" value="ECO:0007669"/>
    <property type="project" value="InterPro"/>
</dbReference>
<accession>A0AB40CT80</accession>
<dbReference type="PANTHER" id="PTHR37079:SF4">
    <property type="entry name" value="SERINE_THREONINE-PROTEIN KINASE ATM"/>
    <property type="match status" value="1"/>
</dbReference>
<dbReference type="RefSeq" id="XP_039143209.1">
    <property type="nucleotide sequence ID" value="XM_039287275.1"/>
</dbReference>